<evidence type="ECO:0000313" key="4">
    <source>
        <dbReference type="Proteomes" id="UP000596248"/>
    </source>
</evidence>
<dbReference type="EMBL" id="CP069127">
    <property type="protein sequence ID" value="QRG70347.1"/>
    <property type="molecule type" value="Genomic_DNA"/>
</dbReference>
<dbReference type="RefSeq" id="WP_203357320.1">
    <property type="nucleotide sequence ID" value="NZ_CP069127.1"/>
</dbReference>
<protein>
    <submittedName>
        <fullName evidence="3">Glycosyltransferase</fullName>
    </submittedName>
</protein>
<gene>
    <name evidence="3" type="ORF">JNE38_15275</name>
</gene>
<organism evidence="3 4">
    <name type="scientific">Brevibacillus choshinensis</name>
    <dbReference type="NCBI Taxonomy" id="54911"/>
    <lineage>
        <taxon>Bacteria</taxon>
        <taxon>Bacillati</taxon>
        <taxon>Bacillota</taxon>
        <taxon>Bacilli</taxon>
        <taxon>Bacillales</taxon>
        <taxon>Paenibacillaceae</taxon>
        <taxon>Brevibacillus</taxon>
    </lineage>
</organism>
<name>A0ABX7FX24_BRECH</name>
<reference evidence="3 4" key="1">
    <citation type="submission" date="2021-01" db="EMBL/GenBank/DDBJ databases">
        <title>Identification of strong promoters based on the transcriptome of Brevibacillus choshinensis.</title>
        <authorList>
            <person name="Yao D."/>
            <person name="Zhang K."/>
            <person name="Wu J."/>
        </authorList>
    </citation>
    <scope>NUCLEOTIDE SEQUENCE [LARGE SCALE GENOMIC DNA]</scope>
    <source>
        <strain evidence="3 4">HPD31-SP3</strain>
    </source>
</reference>
<dbReference type="Pfam" id="PF00535">
    <property type="entry name" value="Glycos_transf_2"/>
    <property type="match status" value="1"/>
</dbReference>
<sequence>MDNFLVERPEVSVVIPLNEDTNVLRQLLENIKQLNLTAEVIVVCPASARISVPQAHSSWVHVIPTDSSQTYDDSRAQGAYHAKGDVVLFLDERAIVAPALLKKYVTDIQNGADIVLTGAEPVRANKRLNPPRNAYRLLNHLLGLHELGSSTMSKIPYACNRKALEILGHDGLRTPPLGLVRAVEAKLKIVKVSPLPAIAWSRDLQGIGKKGTRQILQDHAIAIQSILQVVGKRGGLPDGERYRGLLKVPGQLHLRSAFYPQPKDDRGGKWGAKQKKKRTHVRKKK</sequence>
<dbReference type="InterPro" id="IPR029044">
    <property type="entry name" value="Nucleotide-diphossugar_trans"/>
</dbReference>
<feature type="domain" description="Glycosyltransferase 2-like" evidence="2">
    <location>
        <begin position="12"/>
        <end position="148"/>
    </location>
</feature>
<dbReference type="Proteomes" id="UP000596248">
    <property type="component" value="Chromosome"/>
</dbReference>
<dbReference type="InterPro" id="IPR001173">
    <property type="entry name" value="Glyco_trans_2-like"/>
</dbReference>
<feature type="compositionally biased region" description="Basic residues" evidence="1">
    <location>
        <begin position="272"/>
        <end position="285"/>
    </location>
</feature>
<feature type="region of interest" description="Disordered" evidence="1">
    <location>
        <begin position="258"/>
        <end position="285"/>
    </location>
</feature>
<evidence type="ECO:0000256" key="1">
    <source>
        <dbReference type="SAM" id="MobiDB-lite"/>
    </source>
</evidence>
<dbReference type="Gene3D" id="3.90.550.10">
    <property type="entry name" value="Spore Coat Polysaccharide Biosynthesis Protein SpsA, Chain A"/>
    <property type="match status" value="1"/>
</dbReference>
<proteinExistence type="predicted"/>
<evidence type="ECO:0000259" key="2">
    <source>
        <dbReference type="Pfam" id="PF00535"/>
    </source>
</evidence>
<accession>A0ABX7FX24</accession>
<evidence type="ECO:0000313" key="3">
    <source>
        <dbReference type="EMBL" id="QRG70347.1"/>
    </source>
</evidence>
<keyword evidence="4" id="KW-1185">Reference proteome</keyword>
<dbReference type="SUPFAM" id="SSF53448">
    <property type="entry name" value="Nucleotide-diphospho-sugar transferases"/>
    <property type="match status" value="1"/>
</dbReference>
<dbReference type="CDD" id="cd00761">
    <property type="entry name" value="Glyco_tranf_GTA_type"/>
    <property type="match status" value="1"/>
</dbReference>